<feature type="coiled-coil region" evidence="1">
    <location>
        <begin position="85"/>
        <end position="112"/>
    </location>
</feature>
<keyword evidence="1" id="KW-0175">Coiled coil</keyword>
<reference evidence="4" key="1">
    <citation type="submission" date="2016-11" db="UniProtKB">
        <authorList>
            <consortium name="WormBaseParasite"/>
        </authorList>
    </citation>
    <scope>IDENTIFICATION</scope>
</reference>
<name>A0A1I8B3H2_MELHA</name>
<proteinExistence type="predicted"/>
<dbReference type="Proteomes" id="UP000095281">
    <property type="component" value="Unplaced"/>
</dbReference>
<keyword evidence="3" id="KW-1185">Reference proteome</keyword>
<evidence type="ECO:0000256" key="2">
    <source>
        <dbReference type="SAM" id="SignalP"/>
    </source>
</evidence>
<sequence length="136" mass="15651">MLVLILIFLPCVFIDGMEHGRGSNRGVNFQVGQSSGQVNPNYPSSLPDLVHSLQQVPMPISSLNVDLPFINEYINEHVTDIIQQFEQFLKAIKHFESELVKIENEIYSIRNEFYHTDASIQKLEILTSKDYDRLKN</sequence>
<evidence type="ECO:0000256" key="1">
    <source>
        <dbReference type="SAM" id="Coils"/>
    </source>
</evidence>
<organism evidence="3 4">
    <name type="scientific">Meloidogyne hapla</name>
    <name type="common">Root-knot nematode worm</name>
    <dbReference type="NCBI Taxonomy" id="6305"/>
    <lineage>
        <taxon>Eukaryota</taxon>
        <taxon>Metazoa</taxon>
        <taxon>Ecdysozoa</taxon>
        <taxon>Nematoda</taxon>
        <taxon>Chromadorea</taxon>
        <taxon>Rhabditida</taxon>
        <taxon>Tylenchina</taxon>
        <taxon>Tylenchomorpha</taxon>
        <taxon>Tylenchoidea</taxon>
        <taxon>Meloidogynidae</taxon>
        <taxon>Meloidogyninae</taxon>
        <taxon>Meloidogyne</taxon>
    </lineage>
</organism>
<dbReference type="AlphaFoldDB" id="A0A1I8B3H2"/>
<evidence type="ECO:0000313" key="3">
    <source>
        <dbReference type="Proteomes" id="UP000095281"/>
    </source>
</evidence>
<feature type="signal peptide" evidence="2">
    <location>
        <begin position="1"/>
        <end position="16"/>
    </location>
</feature>
<feature type="chain" id="PRO_5009315395" evidence="2">
    <location>
        <begin position="17"/>
        <end position="136"/>
    </location>
</feature>
<accession>A0A1I8B3H2</accession>
<protein>
    <submittedName>
        <fullName evidence="4">DUF148 domain-containing protein</fullName>
    </submittedName>
</protein>
<keyword evidence="2" id="KW-0732">Signal</keyword>
<evidence type="ECO:0000313" key="4">
    <source>
        <dbReference type="WBParaSite" id="MhA1_Contig1277.frz3.gene14"/>
    </source>
</evidence>
<dbReference type="WBParaSite" id="MhA1_Contig1277.frz3.gene14">
    <property type="protein sequence ID" value="MhA1_Contig1277.frz3.gene14"/>
    <property type="gene ID" value="MhA1_Contig1277.frz3.gene14"/>
</dbReference>